<dbReference type="EMBL" id="MUYV01000002">
    <property type="protein sequence ID" value="OOS26089.1"/>
    <property type="molecule type" value="Genomic_DNA"/>
</dbReference>
<evidence type="ECO:0000256" key="1">
    <source>
        <dbReference type="SAM" id="MobiDB-lite"/>
    </source>
</evidence>
<organism evidence="3 4">
    <name type="scientific">Moraxella porci DSM 25326</name>
    <dbReference type="NCBI Taxonomy" id="573983"/>
    <lineage>
        <taxon>Bacteria</taxon>
        <taxon>Pseudomonadati</taxon>
        <taxon>Pseudomonadota</taxon>
        <taxon>Gammaproteobacteria</taxon>
        <taxon>Moraxellales</taxon>
        <taxon>Moraxellaceae</taxon>
        <taxon>Moraxella</taxon>
    </lineage>
</organism>
<name>A0A1T0CV31_9GAMM</name>
<feature type="signal peptide" evidence="2">
    <location>
        <begin position="1"/>
        <end position="21"/>
    </location>
</feature>
<dbReference type="Proteomes" id="UP000190683">
    <property type="component" value="Unassembled WGS sequence"/>
</dbReference>
<gene>
    <name evidence="3" type="ORF">B0681_02815</name>
</gene>
<evidence type="ECO:0000313" key="4">
    <source>
        <dbReference type="Proteomes" id="UP000190683"/>
    </source>
</evidence>
<comment type="caution">
    <text evidence="3">The sequence shown here is derived from an EMBL/GenBank/DDBJ whole genome shotgun (WGS) entry which is preliminary data.</text>
</comment>
<protein>
    <recommendedName>
        <fullName evidence="5">Lipoprotein</fullName>
    </recommendedName>
</protein>
<feature type="region of interest" description="Disordered" evidence="1">
    <location>
        <begin position="37"/>
        <end position="58"/>
    </location>
</feature>
<sequence>MSISQHAIAIICASLMLVACADNSEKNLQQAAAVSTDHTTAGTNDETQSANTEQGTDPHDVDALLKELKAADVTTQDADTPTAKPITTADGKTQIDWSYIDTKTERVDAGSFAYPFAKDSQPVMNYAKAYNLSPEQAQYAMTLSMASPEALGKILDQLTGKYIAHSFRDGDKPALIIQVTPDVVNETHEYVIADKFAEGLVLPIEIVSAK</sequence>
<keyword evidence="4" id="KW-1185">Reference proteome</keyword>
<evidence type="ECO:0008006" key="5">
    <source>
        <dbReference type="Google" id="ProtNLM"/>
    </source>
</evidence>
<proteinExistence type="predicted"/>
<dbReference type="AlphaFoldDB" id="A0A1T0CV31"/>
<feature type="chain" id="PRO_5012459101" description="Lipoprotein" evidence="2">
    <location>
        <begin position="22"/>
        <end position="210"/>
    </location>
</feature>
<keyword evidence="2" id="KW-0732">Signal</keyword>
<reference evidence="3 4" key="1">
    <citation type="submission" date="2017-02" db="EMBL/GenBank/DDBJ databases">
        <title>Draft genome sequence of Moraxella porci CCUG 54912T type strain.</title>
        <authorList>
            <person name="Salva-Serra F."/>
            <person name="Engstrom-Jakobsson H."/>
            <person name="Thorell K."/>
            <person name="Jaen-Luchoro D."/>
            <person name="Gonzales-Siles L."/>
            <person name="Karlsson R."/>
            <person name="Yazdan S."/>
            <person name="Boulund F."/>
            <person name="Johnning A."/>
            <person name="Engstrand L."/>
            <person name="Kristiansson E."/>
            <person name="Moore E."/>
        </authorList>
    </citation>
    <scope>NUCLEOTIDE SEQUENCE [LARGE SCALE GENOMIC DNA]</scope>
    <source>
        <strain evidence="3 4">CCUG 54912</strain>
    </source>
</reference>
<accession>A0A1T0CV31</accession>
<feature type="compositionally biased region" description="Polar residues" evidence="1">
    <location>
        <begin position="37"/>
        <end position="55"/>
    </location>
</feature>
<dbReference type="STRING" id="573983.B0681_02815"/>
<dbReference type="RefSeq" id="WP_078317239.1">
    <property type="nucleotide sequence ID" value="NZ_MUYV01000002.1"/>
</dbReference>
<evidence type="ECO:0000313" key="3">
    <source>
        <dbReference type="EMBL" id="OOS26089.1"/>
    </source>
</evidence>
<evidence type="ECO:0000256" key="2">
    <source>
        <dbReference type="SAM" id="SignalP"/>
    </source>
</evidence>